<reference evidence="5" key="1">
    <citation type="submission" date="2020-11" db="EMBL/GenBank/DDBJ databases">
        <title>Connecting structure to function with the recovery of over 1000 high-quality activated sludge metagenome-assembled genomes encoding full-length rRNA genes using long-read sequencing.</title>
        <authorList>
            <person name="Singleton C.M."/>
            <person name="Petriglieri F."/>
            <person name="Kristensen J.M."/>
            <person name="Kirkegaard R.H."/>
            <person name="Michaelsen T.Y."/>
            <person name="Andersen M.H."/>
            <person name="Karst S.M."/>
            <person name="Dueholm M.S."/>
            <person name="Nielsen P.H."/>
            <person name="Albertsen M."/>
        </authorList>
    </citation>
    <scope>NUCLEOTIDE SEQUENCE</scope>
    <source>
        <strain evidence="5">Fred_18-Q3-R57-64_BAT3C.431</strain>
    </source>
</reference>
<dbReference type="AlphaFoldDB" id="A0A7T9I1T0"/>
<evidence type="ECO:0000256" key="2">
    <source>
        <dbReference type="ARBA" id="ARBA00022840"/>
    </source>
</evidence>
<sequence>MAAKKKTIKKRKFSARHIVKRRGHKEAYDARKVYGSILMACLGSHVKEAQAQRIALSVSNDITKLVEKSHSITAHEIFYEVTKRLKKLHPDAGFMYETHRDLS</sequence>
<evidence type="ECO:0000313" key="5">
    <source>
        <dbReference type="EMBL" id="QQR92735.1"/>
    </source>
</evidence>
<name>A0A7T9I1T0_9ARCH</name>
<dbReference type="Proteomes" id="UP000596004">
    <property type="component" value="Chromosome"/>
</dbReference>
<keyword evidence="2 3" id="KW-0067">ATP-binding</keyword>
<dbReference type="EMBL" id="CP064981">
    <property type="protein sequence ID" value="QQR92735.1"/>
    <property type="molecule type" value="Genomic_DNA"/>
</dbReference>
<dbReference type="PROSITE" id="PS51161">
    <property type="entry name" value="ATP_CONE"/>
    <property type="match status" value="1"/>
</dbReference>
<keyword evidence="1 3" id="KW-0547">Nucleotide-binding</keyword>
<dbReference type="Pfam" id="PF03477">
    <property type="entry name" value="ATP-cone"/>
    <property type="match status" value="1"/>
</dbReference>
<dbReference type="GO" id="GO:0005524">
    <property type="term" value="F:ATP binding"/>
    <property type="evidence" value="ECO:0007669"/>
    <property type="project" value="UniProtKB-UniRule"/>
</dbReference>
<proteinExistence type="predicted"/>
<accession>A0A7T9I1T0</accession>
<evidence type="ECO:0000259" key="4">
    <source>
        <dbReference type="PROSITE" id="PS51161"/>
    </source>
</evidence>
<organism evidence="5">
    <name type="scientific">Candidatus Iainarchaeum sp</name>
    <dbReference type="NCBI Taxonomy" id="3101447"/>
    <lineage>
        <taxon>Archaea</taxon>
        <taxon>Candidatus Iainarchaeota</taxon>
        <taxon>Candidatus Iainarchaeia</taxon>
        <taxon>Candidatus Iainarchaeales</taxon>
        <taxon>Candidatus Iainarchaeaceae</taxon>
        <taxon>Candidatus Iainarchaeum</taxon>
    </lineage>
</organism>
<evidence type="ECO:0000256" key="1">
    <source>
        <dbReference type="ARBA" id="ARBA00022741"/>
    </source>
</evidence>
<gene>
    <name evidence="5" type="ORF">IPJ89_00635</name>
</gene>
<protein>
    <recommendedName>
        <fullName evidence="4">ATP-cone domain-containing protein</fullName>
    </recommendedName>
</protein>
<evidence type="ECO:0000256" key="3">
    <source>
        <dbReference type="PROSITE-ProRule" id="PRU00492"/>
    </source>
</evidence>
<feature type="domain" description="ATP-cone" evidence="4">
    <location>
        <begin position="16"/>
        <end position="103"/>
    </location>
</feature>
<dbReference type="InterPro" id="IPR005144">
    <property type="entry name" value="ATP-cone_dom"/>
</dbReference>